<name>A0ABT0BI48_9SPHN</name>
<keyword evidence="3" id="KW-0808">Transferase</keyword>
<evidence type="ECO:0000259" key="2">
    <source>
        <dbReference type="Pfam" id="PF08242"/>
    </source>
</evidence>
<dbReference type="Pfam" id="PF08242">
    <property type="entry name" value="Methyltransf_12"/>
    <property type="match status" value="1"/>
</dbReference>
<evidence type="ECO:0000313" key="3">
    <source>
        <dbReference type="EMBL" id="MCJ2184699.1"/>
    </source>
</evidence>
<dbReference type="GO" id="GO:0032259">
    <property type="term" value="P:methylation"/>
    <property type="evidence" value="ECO:0007669"/>
    <property type="project" value="UniProtKB-KW"/>
</dbReference>
<dbReference type="PANTHER" id="PTHR43861:SF1">
    <property type="entry name" value="TRANS-ACONITATE 2-METHYLTRANSFERASE"/>
    <property type="match status" value="1"/>
</dbReference>
<feature type="region of interest" description="Disordered" evidence="1">
    <location>
        <begin position="260"/>
        <end position="282"/>
    </location>
</feature>
<gene>
    <name evidence="3" type="ORF">MTR62_18685</name>
</gene>
<feature type="domain" description="Methyltransferase type 12" evidence="2">
    <location>
        <begin position="57"/>
        <end position="154"/>
    </location>
</feature>
<dbReference type="PANTHER" id="PTHR43861">
    <property type="entry name" value="TRANS-ACONITATE 2-METHYLTRANSFERASE-RELATED"/>
    <property type="match status" value="1"/>
</dbReference>
<accession>A0ABT0BI48</accession>
<dbReference type="RefSeq" id="WP_244023788.1">
    <property type="nucleotide sequence ID" value="NZ_JALHLF010000133.1"/>
</dbReference>
<dbReference type="EMBL" id="JALHLF010000133">
    <property type="protein sequence ID" value="MCJ2184699.1"/>
    <property type="molecule type" value="Genomic_DNA"/>
</dbReference>
<evidence type="ECO:0000313" key="4">
    <source>
        <dbReference type="Proteomes" id="UP001162881"/>
    </source>
</evidence>
<dbReference type="InterPro" id="IPR013217">
    <property type="entry name" value="Methyltransf_12"/>
</dbReference>
<dbReference type="SUPFAM" id="SSF53335">
    <property type="entry name" value="S-adenosyl-L-methionine-dependent methyltransferases"/>
    <property type="match status" value="1"/>
</dbReference>
<evidence type="ECO:0000256" key="1">
    <source>
        <dbReference type="SAM" id="MobiDB-lite"/>
    </source>
</evidence>
<dbReference type="GO" id="GO:0008168">
    <property type="term" value="F:methyltransferase activity"/>
    <property type="evidence" value="ECO:0007669"/>
    <property type="project" value="UniProtKB-KW"/>
</dbReference>
<reference evidence="3" key="1">
    <citation type="submission" date="2022-03" db="EMBL/GenBank/DDBJ databases">
        <title>Identification of a novel bacterium isolated from mangrove sediments.</title>
        <authorList>
            <person name="Pan X."/>
        </authorList>
    </citation>
    <scope>NUCLEOTIDE SEQUENCE</scope>
    <source>
        <strain evidence="3">B1949</strain>
    </source>
</reference>
<organism evidence="3 4">
    <name type="scientific">Novosphingobium organovorum</name>
    <dbReference type="NCBI Taxonomy" id="2930092"/>
    <lineage>
        <taxon>Bacteria</taxon>
        <taxon>Pseudomonadati</taxon>
        <taxon>Pseudomonadota</taxon>
        <taxon>Alphaproteobacteria</taxon>
        <taxon>Sphingomonadales</taxon>
        <taxon>Sphingomonadaceae</taxon>
        <taxon>Novosphingobium</taxon>
    </lineage>
</organism>
<protein>
    <submittedName>
        <fullName evidence="3">Methyltransferase</fullName>
    </submittedName>
</protein>
<dbReference type="InterPro" id="IPR029063">
    <property type="entry name" value="SAM-dependent_MTases_sf"/>
</dbReference>
<sequence>MNAPARPSRPIAHDSVSRAFGAAHGYDRHAPVQHRIAQGLARRIAALDLAPAPAVFEFGCGTGFLTQALLAETALASPQARWRVTDLAPAMLARCHERLGPRANLQLSTLDAEYAEPEDGPFDLIASSLALQWFDDPLAALARMGGWLAPGGHLMVTTLGAGTFAEWRAAHTALGLEAGTPPFLDARRFAALAGAQVRVEPIVEHPGSARAFLRALKAIGAGTPRTGHRPLAPAELRAVMAQFERNPCTATYEVVTIHLARPSEPETPALRPDTQPSRPDPR</sequence>
<dbReference type="Proteomes" id="UP001162881">
    <property type="component" value="Unassembled WGS sequence"/>
</dbReference>
<dbReference type="Gene3D" id="3.40.50.150">
    <property type="entry name" value="Vaccinia Virus protein VP39"/>
    <property type="match status" value="1"/>
</dbReference>
<dbReference type="CDD" id="cd02440">
    <property type="entry name" value="AdoMet_MTases"/>
    <property type="match status" value="1"/>
</dbReference>
<keyword evidence="4" id="KW-1185">Reference proteome</keyword>
<proteinExistence type="predicted"/>
<comment type="caution">
    <text evidence="3">The sequence shown here is derived from an EMBL/GenBank/DDBJ whole genome shotgun (WGS) entry which is preliminary data.</text>
</comment>
<keyword evidence="3" id="KW-0489">Methyltransferase</keyword>